<comment type="caution">
    <text evidence="1">The sequence shown here is derived from an EMBL/GenBank/DDBJ whole genome shotgun (WGS) entry which is preliminary data.</text>
</comment>
<protein>
    <submittedName>
        <fullName evidence="1">Uncharacterized protein</fullName>
    </submittedName>
</protein>
<dbReference type="RefSeq" id="WP_264516145.1">
    <property type="nucleotide sequence ID" value="NZ_JAPDDR010000016.1"/>
</dbReference>
<evidence type="ECO:0000313" key="2">
    <source>
        <dbReference type="Proteomes" id="UP001165653"/>
    </source>
</evidence>
<dbReference type="EMBL" id="JAPDDR010000016">
    <property type="protein sequence ID" value="MCW1916566.1"/>
    <property type="molecule type" value="Genomic_DNA"/>
</dbReference>
<name>A0ABT3G9P9_9BACT</name>
<proteinExistence type="predicted"/>
<keyword evidence="2" id="KW-1185">Reference proteome</keyword>
<gene>
    <name evidence="1" type="ORF">OJ996_23465</name>
</gene>
<organism evidence="1 2">
    <name type="scientific">Luteolibacter rhizosphaerae</name>
    <dbReference type="NCBI Taxonomy" id="2989719"/>
    <lineage>
        <taxon>Bacteria</taxon>
        <taxon>Pseudomonadati</taxon>
        <taxon>Verrucomicrobiota</taxon>
        <taxon>Verrucomicrobiia</taxon>
        <taxon>Verrucomicrobiales</taxon>
        <taxon>Verrucomicrobiaceae</taxon>
        <taxon>Luteolibacter</taxon>
    </lineage>
</organism>
<sequence length="247" mass="27158">MSRQPCKRCGAMILEATADANDGLCAPCAKGGGVCEVCGTRMSQPNKSGGYVCWDCEKSRRIDAVPSLPKGWQQEIDVDWELVTDNYALAVDSVLQRFLPAQGDDPACSAVFQLSQNAMLELHLNTRDGIAGIPAKMRSIANWGQELSDEGWVERVGLWYTPAWKYSELGLAFATDTSRAIEDFHYDLYEKLSEDGATEGFNTARLAAIERVRQSDAFARIVKTPDFTVHVADDDGLEYYSKAQLGG</sequence>
<reference evidence="1" key="1">
    <citation type="submission" date="2022-10" db="EMBL/GenBank/DDBJ databases">
        <title>Luteolibacter sp. GHJ8, whole genome shotgun sequencing project.</title>
        <authorList>
            <person name="Zhao G."/>
            <person name="Shen L."/>
        </authorList>
    </citation>
    <scope>NUCLEOTIDE SEQUENCE</scope>
    <source>
        <strain evidence="1">GHJ8</strain>
    </source>
</reference>
<accession>A0ABT3G9P9</accession>
<dbReference type="Proteomes" id="UP001165653">
    <property type="component" value="Unassembled WGS sequence"/>
</dbReference>
<evidence type="ECO:0000313" key="1">
    <source>
        <dbReference type="EMBL" id="MCW1916566.1"/>
    </source>
</evidence>